<proteinExistence type="predicted"/>
<name>A0A2S7WT18_9FLAO</name>
<dbReference type="OrthoDB" id="943438at2"/>
<sequence>MKKILLILLLIFSGLATSQQKFEKEYRIKQNEAPQNSIDFINNINFKNKIKWYVEESNDGKSFEAKTCHLKYFYSIEFNEQGNLIDVEKKVRLQELSKEVQQKLKKEISKRFKKFKFKKIQIQYKGLKSEVNKVFQNISRDQIKVRVFYEIIVKGKKDKQHALYEMTFDEKGNFLKELKFKSSNSLNLEF</sequence>
<feature type="signal peptide" evidence="1">
    <location>
        <begin position="1"/>
        <end position="18"/>
    </location>
</feature>
<dbReference type="AlphaFoldDB" id="A0A2S7WT18"/>
<evidence type="ECO:0008006" key="4">
    <source>
        <dbReference type="Google" id="ProtNLM"/>
    </source>
</evidence>
<evidence type="ECO:0000313" key="2">
    <source>
        <dbReference type="EMBL" id="PQJ80755.1"/>
    </source>
</evidence>
<gene>
    <name evidence="2" type="ORF">BTO18_16950</name>
</gene>
<protein>
    <recommendedName>
        <fullName evidence="4">PepSY domain-containing protein</fullName>
    </recommendedName>
</protein>
<accession>A0A2S7WT18</accession>
<keyword evidence="1" id="KW-0732">Signal</keyword>
<organism evidence="2 3">
    <name type="scientific">Polaribacter porphyrae</name>
    <dbReference type="NCBI Taxonomy" id="1137780"/>
    <lineage>
        <taxon>Bacteria</taxon>
        <taxon>Pseudomonadati</taxon>
        <taxon>Bacteroidota</taxon>
        <taxon>Flavobacteriia</taxon>
        <taxon>Flavobacteriales</taxon>
        <taxon>Flavobacteriaceae</taxon>
    </lineage>
</organism>
<dbReference type="Proteomes" id="UP000238882">
    <property type="component" value="Unassembled WGS sequence"/>
</dbReference>
<evidence type="ECO:0000313" key="3">
    <source>
        <dbReference type="Proteomes" id="UP000238882"/>
    </source>
</evidence>
<keyword evidence="3" id="KW-1185">Reference proteome</keyword>
<reference evidence="2 3" key="1">
    <citation type="submission" date="2016-12" db="EMBL/GenBank/DDBJ databases">
        <title>Trade-off between light-utilization and light-protection in marine flavobacteria.</title>
        <authorList>
            <person name="Kumagai Y."/>
            <person name="Yoshizawa S."/>
            <person name="Kogure K."/>
            <person name="Iwasaki W."/>
        </authorList>
    </citation>
    <scope>NUCLEOTIDE SEQUENCE [LARGE SCALE GENOMIC DNA]</scope>
    <source>
        <strain evidence="2 3">NBRC 108759</strain>
    </source>
</reference>
<dbReference type="RefSeq" id="WP_105017362.1">
    <property type="nucleotide sequence ID" value="NZ_MSCN01000001.1"/>
</dbReference>
<comment type="caution">
    <text evidence="2">The sequence shown here is derived from an EMBL/GenBank/DDBJ whole genome shotgun (WGS) entry which is preliminary data.</text>
</comment>
<dbReference type="EMBL" id="MSCN01000001">
    <property type="protein sequence ID" value="PQJ80755.1"/>
    <property type="molecule type" value="Genomic_DNA"/>
</dbReference>
<evidence type="ECO:0000256" key="1">
    <source>
        <dbReference type="SAM" id="SignalP"/>
    </source>
</evidence>
<dbReference type="SUPFAM" id="SSF160574">
    <property type="entry name" value="BT0923-like"/>
    <property type="match status" value="1"/>
</dbReference>
<feature type="chain" id="PRO_5015429179" description="PepSY domain-containing protein" evidence="1">
    <location>
        <begin position="19"/>
        <end position="190"/>
    </location>
</feature>